<name>I3SKK0_LOTJA</name>
<evidence type="ECO:0008006" key="3">
    <source>
        <dbReference type="Google" id="ProtNLM"/>
    </source>
</evidence>
<dbReference type="EMBL" id="BT140998">
    <property type="protein sequence ID" value="AFK40792.1"/>
    <property type="molecule type" value="mRNA"/>
</dbReference>
<dbReference type="RefSeq" id="XP_057416023.1">
    <property type="nucleotide sequence ID" value="XM_057560040.1"/>
</dbReference>
<sequence>MRRLLSRFKFLSRAVHEGEHEHEHDHGERNNKYPMTEGGLCTTTSLTVWRKSLVISCKGGFTVIDSHGNLVYRVDNYILHPDEVTLMDASGNSLLTMRHRRKKLGLVDSWFVYEGETGKLHIKRSKLGNLRKSPVCCVRKRVNILNGNSGVQACVYRVAPDSDDKGHAMFTVEGSYADRTCKVLDEYKKTVAEIKRKEANSKDVSFGIEIFQLIVHPGFDPAFAMGLVLLLDQMFS</sequence>
<dbReference type="KEGG" id="lja:130710689"/>
<reference evidence="2" key="1">
    <citation type="submission" date="2012-05" db="EMBL/GenBank/DDBJ databases">
        <authorList>
            <person name="Krishnakumar V."/>
            <person name="Cheung F."/>
            <person name="Xiao Y."/>
            <person name="Chan A."/>
            <person name="Moskal W.A."/>
            <person name="Town C.D."/>
        </authorList>
    </citation>
    <scope>NUCLEOTIDE SEQUENCE</scope>
</reference>
<dbReference type="InterPro" id="IPR007612">
    <property type="entry name" value="LOR"/>
</dbReference>
<dbReference type="InterPro" id="IPR025659">
    <property type="entry name" value="Tubby-like_C"/>
</dbReference>
<proteinExistence type="evidence at transcript level"/>
<dbReference type="SUPFAM" id="SSF54518">
    <property type="entry name" value="Tubby C-terminal domain-like"/>
    <property type="match status" value="1"/>
</dbReference>
<dbReference type="AlphaFoldDB" id="I3SKK0"/>
<evidence type="ECO:0000313" key="2">
    <source>
        <dbReference type="EMBL" id="AFK40792.1"/>
    </source>
</evidence>
<dbReference type="Gene3D" id="2.40.160.200">
    <property type="entry name" value="LURP1-related"/>
    <property type="match status" value="1"/>
</dbReference>
<dbReference type="GeneID" id="130710689"/>
<protein>
    <recommendedName>
        <fullName evidence="3">Protein LURP-one-related 17</fullName>
    </recommendedName>
</protein>
<accession>I3SKK0</accession>
<dbReference type="Pfam" id="PF04525">
    <property type="entry name" value="LOR"/>
    <property type="match status" value="1"/>
</dbReference>
<dbReference type="OrthoDB" id="1876238at2759"/>
<organism evidence="2">
    <name type="scientific">Lotus japonicus</name>
    <name type="common">Lotus corniculatus var. japonicus</name>
    <dbReference type="NCBI Taxonomy" id="34305"/>
    <lineage>
        <taxon>Eukaryota</taxon>
        <taxon>Viridiplantae</taxon>
        <taxon>Streptophyta</taxon>
        <taxon>Embryophyta</taxon>
        <taxon>Tracheophyta</taxon>
        <taxon>Spermatophyta</taxon>
        <taxon>Magnoliopsida</taxon>
        <taxon>eudicotyledons</taxon>
        <taxon>Gunneridae</taxon>
        <taxon>Pentapetalae</taxon>
        <taxon>rosids</taxon>
        <taxon>fabids</taxon>
        <taxon>Fabales</taxon>
        <taxon>Fabaceae</taxon>
        <taxon>Papilionoideae</taxon>
        <taxon>50 kb inversion clade</taxon>
        <taxon>NPAAA clade</taxon>
        <taxon>Hologalegina</taxon>
        <taxon>robinioid clade</taxon>
        <taxon>Loteae</taxon>
        <taxon>Lotus</taxon>
    </lineage>
</organism>
<dbReference type="InterPro" id="IPR038595">
    <property type="entry name" value="LOR_sf"/>
</dbReference>
<dbReference type="PANTHER" id="PTHR31087:SF14">
    <property type="entry name" value="PROTEIN LURP-ONE-RELATED 17"/>
    <property type="match status" value="1"/>
</dbReference>
<dbReference type="PANTHER" id="PTHR31087">
    <property type="match status" value="1"/>
</dbReference>
<evidence type="ECO:0000256" key="1">
    <source>
        <dbReference type="ARBA" id="ARBA00005437"/>
    </source>
</evidence>
<dbReference type="OMA" id="HDGERNK"/>
<comment type="similarity">
    <text evidence="1">Belongs to the LOR family.</text>
</comment>